<dbReference type="InterPro" id="IPR015422">
    <property type="entry name" value="PyrdxlP-dep_Trfase_small"/>
</dbReference>
<dbReference type="Proteomes" id="UP000367750">
    <property type="component" value="Unassembled WGS sequence"/>
</dbReference>
<dbReference type="OrthoDB" id="9808002at2"/>
<dbReference type="Pfam" id="PF00266">
    <property type="entry name" value="Aminotran_5"/>
    <property type="match status" value="1"/>
</dbReference>
<dbReference type="Gene3D" id="3.40.640.10">
    <property type="entry name" value="Type I PLP-dependent aspartate aminotransferase-like (Major domain)"/>
    <property type="match status" value="1"/>
</dbReference>
<dbReference type="PANTHER" id="PTHR11601">
    <property type="entry name" value="CYSTEINE DESULFURYLASE FAMILY MEMBER"/>
    <property type="match status" value="1"/>
</dbReference>
<proteinExistence type="predicted"/>
<feature type="domain" description="Aminotransferase class V" evidence="3">
    <location>
        <begin position="2"/>
        <end position="364"/>
    </location>
</feature>
<protein>
    <submittedName>
        <fullName evidence="4">Cysteine desulfurase</fullName>
    </submittedName>
</protein>
<evidence type="ECO:0000256" key="1">
    <source>
        <dbReference type="ARBA" id="ARBA00001933"/>
    </source>
</evidence>
<accession>A0A5J5GIU7</accession>
<keyword evidence="2" id="KW-0663">Pyridoxal phosphate</keyword>
<dbReference type="InterPro" id="IPR000192">
    <property type="entry name" value="Aminotrans_V_dom"/>
</dbReference>
<dbReference type="AlphaFoldDB" id="A0A5J5GIU7"/>
<dbReference type="SUPFAM" id="SSF53383">
    <property type="entry name" value="PLP-dependent transferases"/>
    <property type="match status" value="1"/>
</dbReference>
<dbReference type="PANTHER" id="PTHR11601:SF50">
    <property type="entry name" value="CYSTEINE DESULFURASE ISCS 2-RELATED"/>
    <property type="match status" value="1"/>
</dbReference>
<organism evidence="4 5">
    <name type="scientific">Paenibacillus spiritus</name>
    <dbReference type="NCBI Taxonomy" id="2496557"/>
    <lineage>
        <taxon>Bacteria</taxon>
        <taxon>Bacillati</taxon>
        <taxon>Bacillota</taxon>
        <taxon>Bacilli</taxon>
        <taxon>Bacillales</taxon>
        <taxon>Paenibacillaceae</taxon>
        <taxon>Paenibacillus</taxon>
    </lineage>
</organism>
<evidence type="ECO:0000313" key="5">
    <source>
        <dbReference type="Proteomes" id="UP000367750"/>
    </source>
</evidence>
<dbReference type="EMBL" id="VYKK01000004">
    <property type="protein sequence ID" value="KAA9007628.1"/>
    <property type="molecule type" value="Genomic_DNA"/>
</dbReference>
<evidence type="ECO:0000256" key="2">
    <source>
        <dbReference type="ARBA" id="ARBA00022898"/>
    </source>
</evidence>
<gene>
    <name evidence="4" type="ORF">F4V43_03845</name>
</gene>
<dbReference type="InterPro" id="IPR015421">
    <property type="entry name" value="PyrdxlP-dep_Trfase_major"/>
</dbReference>
<comment type="caution">
    <text evidence="4">The sequence shown here is derived from an EMBL/GenBank/DDBJ whole genome shotgun (WGS) entry which is preliminary data.</text>
</comment>
<evidence type="ECO:0000259" key="3">
    <source>
        <dbReference type="Pfam" id="PF00266"/>
    </source>
</evidence>
<keyword evidence="5" id="KW-1185">Reference proteome</keyword>
<comment type="cofactor">
    <cofactor evidence="1">
        <name>pyridoxal 5'-phosphate</name>
        <dbReference type="ChEBI" id="CHEBI:597326"/>
    </cofactor>
</comment>
<dbReference type="RefSeq" id="WP_150456918.1">
    <property type="nucleotide sequence ID" value="NZ_VYKK01000004.1"/>
</dbReference>
<evidence type="ECO:0000313" key="4">
    <source>
        <dbReference type="EMBL" id="KAA9007628.1"/>
    </source>
</evidence>
<dbReference type="InterPro" id="IPR016454">
    <property type="entry name" value="Cysteine_dSase"/>
</dbReference>
<dbReference type="Gene3D" id="3.90.1150.10">
    <property type="entry name" value="Aspartate Aminotransferase, domain 1"/>
    <property type="match status" value="1"/>
</dbReference>
<sequence length="380" mass="40351">MIYWDYAAAAPPYEEVVRTMGQLMPLFYANPASLHGEGRRAAELLERARSTCAAALRAQPEEILFTSGATESNNLAVKGAARHPDRRGRHLVTSRIEHPSVYESFVQLANEGWEVTVVDPQADGSVTPEAVAAAVRPDTALVSIMQVNNETGALQPSAGIGRAIRAVNPRTLYHVDGVQGFGRVPGVPADWDADLYSLSAHKLRGPRGAGLLYVRRGVRLAPLLAGGGQEGGLRAGTENVPALVAASKAVRLAAENGPAEAARLRPLRDRLARFVAGLPELRLISPMDGAPHIVHFVFPGMKGEVMARQLEALGMIVSTRSACSSKTAEPSRVLLAMGLDRETAQSGVRISLGAEHTEADVAALEQAIARAVAELKPAAR</sequence>
<dbReference type="InterPro" id="IPR015424">
    <property type="entry name" value="PyrdxlP-dep_Trfase"/>
</dbReference>
<dbReference type="GO" id="GO:0003824">
    <property type="term" value="F:catalytic activity"/>
    <property type="evidence" value="ECO:0007669"/>
    <property type="project" value="UniProtKB-ARBA"/>
</dbReference>
<dbReference type="PIRSF" id="PIRSF005572">
    <property type="entry name" value="NifS"/>
    <property type="match status" value="1"/>
</dbReference>
<reference evidence="4 5" key="1">
    <citation type="submission" date="2019-09" db="EMBL/GenBank/DDBJ databases">
        <title>Bacillus ochoae sp. nov., Paenibacillus whitsoniae sp. nov., Paenibacillus spiritus sp. nov. Isolated from the Mars Exploration Rover during spacecraft assembly.</title>
        <authorList>
            <person name="Seuylemezian A."/>
            <person name="Vaishampayan P."/>
        </authorList>
    </citation>
    <scope>NUCLEOTIDE SEQUENCE [LARGE SCALE GENOMIC DNA]</scope>
    <source>
        <strain evidence="4 5">MER_111</strain>
    </source>
</reference>
<name>A0A5J5GIU7_9BACL</name>